<evidence type="ECO:0000256" key="7">
    <source>
        <dbReference type="PIRSR" id="PIRSR000138-2"/>
    </source>
</evidence>
<keyword evidence="10" id="KW-1185">Reference proteome</keyword>
<feature type="binding site" evidence="7">
    <location>
        <position position="256"/>
    </location>
    <ligand>
        <name>glyoxylate</name>
        <dbReference type="ChEBI" id="CHEBI:36655"/>
    </ligand>
</feature>
<dbReference type="InterPro" id="IPR008259">
    <property type="entry name" value="FMN_hydac_DH_AS"/>
</dbReference>
<feature type="binding site" evidence="7">
    <location>
        <position position="155"/>
    </location>
    <ligand>
        <name>FMN</name>
        <dbReference type="ChEBI" id="CHEBI:58210"/>
    </ligand>
</feature>
<keyword evidence="2 7" id="KW-0285">Flavoprotein</keyword>
<dbReference type="CDD" id="cd02809">
    <property type="entry name" value="alpha_hydroxyacid_oxid_FMN"/>
    <property type="match status" value="1"/>
</dbReference>
<feature type="binding site" evidence="7">
    <location>
        <position position="129"/>
    </location>
    <ligand>
        <name>glyoxylate</name>
        <dbReference type="ChEBI" id="CHEBI:36655"/>
    </ligand>
</feature>
<dbReference type="InterPro" id="IPR013785">
    <property type="entry name" value="Aldolase_TIM"/>
</dbReference>
<dbReference type="SUPFAM" id="SSF51395">
    <property type="entry name" value="FMN-linked oxidoreductases"/>
    <property type="match status" value="1"/>
</dbReference>
<dbReference type="RefSeq" id="WP_149852297.1">
    <property type="nucleotide sequence ID" value="NZ_VUOB01000046.1"/>
</dbReference>
<feature type="binding site" evidence="7">
    <location>
        <position position="232"/>
    </location>
    <ligand>
        <name>FMN</name>
        <dbReference type="ChEBI" id="CHEBI:58210"/>
    </ligand>
</feature>
<dbReference type="FunFam" id="3.20.20.70:FF:000056">
    <property type="entry name" value="hydroxyacid oxidase 2"/>
    <property type="match status" value="1"/>
</dbReference>
<dbReference type="InterPro" id="IPR000262">
    <property type="entry name" value="FMN-dep_DH"/>
</dbReference>
<dbReference type="GO" id="GO:0005737">
    <property type="term" value="C:cytoplasm"/>
    <property type="evidence" value="ECO:0007669"/>
    <property type="project" value="UniProtKB-ARBA"/>
</dbReference>
<feature type="binding site" evidence="7">
    <location>
        <begin position="310"/>
        <end position="311"/>
    </location>
    <ligand>
        <name>FMN</name>
        <dbReference type="ChEBI" id="CHEBI:58210"/>
    </ligand>
</feature>
<comment type="similarity">
    <text evidence="5">Belongs to the FMN-dependent alpha-hydroxy acid dehydrogenase family.</text>
</comment>
<name>A0A5B2X246_9PSEU</name>
<feature type="binding site" evidence="7">
    <location>
        <position position="259"/>
    </location>
    <ligand>
        <name>glyoxylate</name>
        <dbReference type="ChEBI" id="CHEBI:36655"/>
    </ligand>
</feature>
<evidence type="ECO:0000259" key="8">
    <source>
        <dbReference type="PROSITE" id="PS51349"/>
    </source>
</evidence>
<feature type="binding site" evidence="7">
    <location>
        <position position="254"/>
    </location>
    <ligand>
        <name>FMN</name>
        <dbReference type="ChEBI" id="CHEBI:58210"/>
    </ligand>
</feature>
<dbReference type="Gene3D" id="3.20.20.70">
    <property type="entry name" value="Aldolase class I"/>
    <property type="match status" value="1"/>
</dbReference>
<evidence type="ECO:0000256" key="1">
    <source>
        <dbReference type="ARBA" id="ARBA00001917"/>
    </source>
</evidence>
<evidence type="ECO:0000256" key="5">
    <source>
        <dbReference type="ARBA" id="ARBA00024042"/>
    </source>
</evidence>
<feature type="binding site" evidence="7">
    <location>
        <position position="127"/>
    </location>
    <ligand>
        <name>FMN</name>
        <dbReference type="ChEBI" id="CHEBI:58210"/>
    </ligand>
</feature>
<dbReference type="OrthoDB" id="9770452at2"/>
<evidence type="ECO:0000256" key="3">
    <source>
        <dbReference type="ARBA" id="ARBA00022643"/>
    </source>
</evidence>
<evidence type="ECO:0000256" key="4">
    <source>
        <dbReference type="ARBA" id="ARBA00023002"/>
    </source>
</evidence>
<feature type="binding site" evidence="7">
    <location>
        <position position="164"/>
    </location>
    <ligand>
        <name>glyoxylate</name>
        <dbReference type="ChEBI" id="CHEBI:36655"/>
    </ligand>
</feature>
<comment type="caution">
    <text evidence="9">The sequence shown here is derived from an EMBL/GenBank/DDBJ whole genome shotgun (WGS) entry which is preliminary data.</text>
</comment>
<evidence type="ECO:0000256" key="6">
    <source>
        <dbReference type="PIRSR" id="PIRSR000138-1"/>
    </source>
</evidence>
<accession>A0A5B2X246</accession>
<evidence type="ECO:0000313" key="10">
    <source>
        <dbReference type="Proteomes" id="UP000323454"/>
    </source>
</evidence>
<dbReference type="PANTHER" id="PTHR10578:SF107">
    <property type="entry name" value="2-HYDROXYACID OXIDASE 1"/>
    <property type="match status" value="1"/>
</dbReference>
<comment type="cofactor">
    <cofactor evidence="1">
        <name>FMN</name>
        <dbReference type="ChEBI" id="CHEBI:58210"/>
    </cofactor>
</comment>
<dbReference type="InterPro" id="IPR037396">
    <property type="entry name" value="FMN_HAD"/>
</dbReference>
<reference evidence="9 10" key="2">
    <citation type="submission" date="2019-09" db="EMBL/GenBank/DDBJ databases">
        <authorList>
            <person name="Jin C."/>
        </authorList>
    </citation>
    <scope>NUCLEOTIDE SEQUENCE [LARGE SCALE GENOMIC DNA]</scope>
    <source>
        <strain evidence="9 10">AN110305</strain>
    </source>
</reference>
<dbReference type="GO" id="GO:0016491">
    <property type="term" value="F:oxidoreductase activity"/>
    <property type="evidence" value="ECO:0007669"/>
    <property type="project" value="UniProtKB-KW"/>
</dbReference>
<dbReference type="PANTHER" id="PTHR10578">
    <property type="entry name" value="S -2-HYDROXY-ACID OXIDASE-RELATED"/>
    <property type="match status" value="1"/>
</dbReference>
<reference evidence="9 10" key="1">
    <citation type="submission" date="2019-09" db="EMBL/GenBank/DDBJ databases">
        <title>Goodfellowia gen. nov., a new genus of the Pseudonocardineae related to Actinoalloteichus, containing Goodfellowia coeruleoviolacea gen. nov., comb. nov. gen. nov., comb. nov.</title>
        <authorList>
            <person name="Labeda D."/>
        </authorList>
    </citation>
    <scope>NUCLEOTIDE SEQUENCE [LARGE SCALE GENOMIC DNA]</scope>
    <source>
        <strain evidence="9 10">AN110305</strain>
    </source>
</reference>
<dbReference type="PROSITE" id="PS00557">
    <property type="entry name" value="FMN_HYDROXY_ACID_DH_1"/>
    <property type="match status" value="1"/>
</dbReference>
<evidence type="ECO:0000256" key="2">
    <source>
        <dbReference type="ARBA" id="ARBA00022630"/>
    </source>
</evidence>
<feature type="active site" description="Proton acceptor" evidence="6">
    <location>
        <position position="256"/>
    </location>
</feature>
<sequence>MEPFRVEDYAEFARASLSAEVWGFVQGGSGAEWTLAANRAAYDRVRLRTRVLTDVSRCDLGTTVLGARLASPLGVAPMAYHRLAHPDGELATAAAAGATGSLFVVSIFASETIEDIAAAATGPLWLQLYWLRQREILVDLIRRAEAAGYGALVLTVDAPRVGRRLRDLRNAFALPQDVRAVNIAEPVMAASHESADGTSAIERHSREQFDQTVTWSDLAWLRERSSLPLVLKGILTAEDARLAVEHGVDAVVVSNHGGRQLDGAVPSLDALPEVVAAVAGRLPVLVDGGVRTGGDVFKSLALGACAVLVGRPVLWGLAHSGAAGAGAVLGLLREELDNCMALAGRPTLADIDSSAVVLRQGF</sequence>
<dbReference type="GO" id="GO:0010181">
    <property type="term" value="F:FMN binding"/>
    <property type="evidence" value="ECO:0007669"/>
    <property type="project" value="InterPro"/>
</dbReference>
<organism evidence="9 10">
    <name type="scientific">Solihabitans fulvus</name>
    <dbReference type="NCBI Taxonomy" id="1892852"/>
    <lineage>
        <taxon>Bacteria</taxon>
        <taxon>Bacillati</taxon>
        <taxon>Actinomycetota</taxon>
        <taxon>Actinomycetes</taxon>
        <taxon>Pseudonocardiales</taxon>
        <taxon>Pseudonocardiaceae</taxon>
        <taxon>Solihabitans</taxon>
    </lineage>
</organism>
<dbReference type="AlphaFoldDB" id="A0A5B2X246"/>
<dbReference type="PIRSF" id="PIRSF000138">
    <property type="entry name" value="Al-hdrx_acd_dh"/>
    <property type="match status" value="1"/>
</dbReference>
<dbReference type="InterPro" id="IPR012133">
    <property type="entry name" value="Alpha-hydoxy_acid_DH_FMN"/>
</dbReference>
<dbReference type="EMBL" id="VUOB01000046">
    <property type="protein sequence ID" value="KAA2257279.1"/>
    <property type="molecule type" value="Genomic_DNA"/>
</dbReference>
<feature type="binding site" evidence="7">
    <location>
        <begin position="77"/>
        <end position="79"/>
    </location>
    <ligand>
        <name>FMN</name>
        <dbReference type="ChEBI" id="CHEBI:58210"/>
    </ligand>
</feature>
<evidence type="ECO:0000313" key="9">
    <source>
        <dbReference type="EMBL" id="KAA2257279.1"/>
    </source>
</evidence>
<dbReference type="Pfam" id="PF01070">
    <property type="entry name" value="FMN_dh"/>
    <property type="match status" value="1"/>
</dbReference>
<feature type="binding site" evidence="7">
    <location>
        <begin position="287"/>
        <end position="291"/>
    </location>
    <ligand>
        <name>FMN</name>
        <dbReference type="ChEBI" id="CHEBI:58210"/>
    </ligand>
</feature>
<gene>
    <name evidence="9" type="ORF">F0L68_25310</name>
</gene>
<proteinExistence type="inferred from homology"/>
<keyword evidence="3 7" id="KW-0288">FMN</keyword>
<feature type="binding site" evidence="7">
    <location>
        <position position="106"/>
    </location>
    <ligand>
        <name>FMN</name>
        <dbReference type="ChEBI" id="CHEBI:58210"/>
    </ligand>
</feature>
<protein>
    <submittedName>
        <fullName evidence="9">Alpha-hydroxy-acid oxidizing protein</fullName>
    </submittedName>
</protein>
<feature type="domain" description="FMN hydroxy acid dehydrogenase" evidence="8">
    <location>
        <begin position="1"/>
        <end position="361"/>
    </location>
</feature>
<dbReference type="PROSITE" id="PS51349">
    <property type="entry name" value="FMN_HYDROXY_ACID_DH_2"/>
    <property type="match status" value="1"/>
</dbReference>
<dbReference type="Proteomes" id="UP000323454">
    <property type="component" value="Unassembled WGS sequence"/>
</dbReference>
<keyword evidence="4" id="KW-0560">Oxidoreductase</keyword>